<comment type="caution">
    <text evidence="2">The sequence shown here is derived from an EMBL/GenBank/DDBJ whole genome shotgun (WGS) entry which is preliminary data.</text>
</comment>
<dbReference type="Gene3D" id="3.40.50.300">
    <property type="entry name" value="P-loop containing nucleotide triphosphate hydrolases"/>
    <property type="match status" value="1"/>
</dbReference>
<feature type="non-terminal residue" evidence="2">
    <location>
        <position position="212"/>
    </location>
</feature>
<protein>
    <recommendedName>
        <fullName evidence="1">Helicase C-terminal domain-containing protein</fullName>
    </recommendedName>
</protein>
<feature type="non-terminal residue" evidence="2">
    <location>
        <position position="1"/>
    </location>
</feature>
<dbReference type="InterPro" id="IPR027417">
    <property type="entry name" value="P-loop_NTPase"/>
</dbReference>
<evidence type="ECO:0000313" key="3">
    <source>
        <dbReference type="Proteomes" id="UP000561271"/>
    </source>
</evidence>
<dbReference type="PROSITE" id="PS51194">
    <property type="entry name" value="HELICASE_CTER"/>
    <property type="match status" value="1"/>
</dbReference>
<organism evidence="2 3">
    <name type="scientific">Candidatus Hakubella thermalkaliphila</name>
    <dbReference type="NCBI Taxonomy" id="2754717"/>
    <lineage>
        <taxon>Bacteria</taxon>
        <taxon>Bacillati</taxon>
        <taxon>Actinomycetota</taxon>
        <taxon>Actinomycetota incertae sedis</taxon>
        <taxon>Candidatus Hakubellales</taxon>
        <taxon>Candidatus Hakubellaceae</taxon>
        <taxon>Candidatus Hakubella</taxon>
    </lineage>
</organism>
<reference evidence="2 3" key="1">
    <citation type="journal article" date="2020" name="Front. Microbiol.">
        <title>Single-cell genomics of novel Actinobacteria with the Wood-Ljungdahl pathway discovered in a serpentinizing system.</title>
        <authorList>
            <person name="Merino N."/>
            <person name="Kawai M."/>
            <person name="Boyd E.S."/>
            <person name="Colman D.R."/>
            <person name="McGlynn S.E."/>
            <person name="Nealson K.H."/>
            <person name="Kurokawa K."/>
            <person name="Hongoh Y."/>
        </authorList>
    </citation>
    <scope>NUCLEOTIDE SEQUENCE [LARGE SCALE GENOMIC DNA]</scope>
    <source>
        <strain evidence="2 3">S44</strain>
    </source>
</reference>
<dbReference type="SUPFAM" id="SSF52540">
    <property type="entry name" value="P-loop containing nucleoside triphosphate hydrolases"/>
    <property type="match status" value="1"/>
</dbReference>
<sequence>SPEGQLALGIMIALEGIFRTILLKRRESSIHAFRKSIRYHLEFLRRLKEYLAEGKFLTKQAFRKYVVNLGEELPEDLEEELEDFRKEDYQTDKLLEDIDNDISLLDEILGRISGITPEEDAKLLELEDRLSELVSNGQVVVFTYYADTLDYIFEQVAESEKFRRLRIEKISGRMPPPKREEIVKQFVEGDVQGVMSTDGWSEGMNFQSDQVV</sequence>
<feature type="domain" description="Helicase C-terminal" evidence="1">
    <location>
        <begin position="125"/>
        <end position="212"/>
    </location>
</feature>
<dbReference type="AlphaFoldDB" id="A0A6V8Q0B6"/>
<accession>A0A6V8Q0B6</accession>
<evidence type="ECO:0000259" key="1">
    <source>
        <dbReference type="PROSITE" id="PS51194"/>
    </source>
</evidence>
<dbReference type="InterPro" id="IPR001650">
    <property type="entry name" value="Helicase_C-like"/>
</dbReference>
<evidence type="ECO:0000313" key="2">
    <source>
        <dbReference type="EMBL" id="GFP38192.1"/>
    </source>
</evidence>
<name>A0A6V8Q0B6_9ACTN</name>
<dbReference type="EMBL" id="BLSC01000396">
    <property type="protein sequence ID" value="GFP38192.1"/>
    <property type="molecule type" value="Genomic_DNA"/>
</dbReference>
<dbReference type="Pfam" id="PF00271">
    <property type="entry name" value="Helicase_C"/>
    <property type="match status" value="1"/>
</dbReference>
<dbReference type="Proteomes" id="UP000561271">
    <property type="component" value="Unassembled WGS sequence"/>
</dbReference>
<proteinExistence type="predicted"/>
<gene>
    <name evidence="2" type="ORF">HKBW3S44_01872</name>
</gene>